<feature type="domain" description="Phospholipid/glycerol acyltransferase" evidence="5">
    <location>
        <begin position="98"/>
        <end position="212"/>
    </location>
</feature>
<keyword evidence="4" id="KW-1133">Transmembrane helix</keyword>
<dbReference type="RefSeq" id="WP_162264494.1">
    <property type="nucleotide sequence ID" value="NZ_LDUG01000051.1"/>
</dbReference>
<dbReference type="PANTHER" id="PTHR10434">
    <property type="entry name" value="1-ACYL-SN-GLYCEROL-3-PHOSPHATE ACYLTRANSFERASE"/>
    <property type="match status" value="1"/>
</dbReference>
<dbReference type="GO" id="GO:0006654">
    <property type="term" value="P:phosphatidic acid biosynthetic process"/>
    <property type="evidence" value="ECO:0007669"/>
    <property type="project" value="TreeGrafter"/>
</dbReference>
<dbReference type="Pfam" id="PF01553">
    <property type="entry name" value="Acyltransferase"/>
    <property type="match status" value="1"/>
</dbReference>
<keyword evidence="3" id="KW-0012">Acyltransferase</keyword>
<evidence type="ECO:0000313" key="6">
    <source>
        <dbReference type="EMBL" id="KVW93143.1"/>
    </source>
</evidence>
<evidence type="ECO:0000256" key="3">
    <source>
        <dbReference type="ARBA" id="ARBA00023315"/>
    </source>
</evidence>
<feature type="non-terminal residue" evidence="6">
    <location>
        <position position="1"/>
    </location>
</feature>
<dbReference type="SMART" id="SM00563">
    <property type="entry name" value="PlsC"/>
    <property type="match status" value="1"/>
</dbReference>
<gene>
    <name evidence="6" type="ORF">ABW22_15075</name>
</gene>
<dbReference type="AlphaFoldDB" id="A0A106BIE8"/>
<accession>A0A106BIE8</accession>
<evidence type="ECO:0000256" key="1">
    <source>
        <dbReference type="ARBA" id="ARBA00005189"/>
    </source>
</evidence>
<protein>
    <recommendedName>
        <fullName evidence="5">Phospholipid/glycerol acyltransferase domain-containing protein</fullName>
    </recommendedName>
</protein>
<sequence length="268" mass="29162">LLGAPRPPWQQWLRLAGAGAVAQARRRLGRAADTAWAAWAWAVYLLIVPLAWLLIAAAPALGLRRRIARACARLALTLTGLRPRLTGLQHLAGLDDPLIVVANHASFLDALILTAVLPPRFTYVAKQELLQKPLAAIPLRRLGSAFVERFDSARGAEDTQALEERVRAGESMVFFAEGTFRSDPGLLPFRMGAFMLAARSGVPVLPVTLKGTRTLLRGESWRPHYSALEVNIDAPKSAEGDPWQAALQLRDLARRQILAQLGEPDAAG</sequence>
<evidence type="ECO:0000259" key="5">
    <source>
        <dbReference type="SMART" id="SM00563"/>
    </source>
</evidence>
<keyword evidence="2" id="KW-0808">Transferase</keyword>
<proteinExistence type="predicted"/>
<evidence type="ECO:0000256" key="2">
    <source>
        <dbReference type="ARBA" id="ARBA00022679"/>
    </source>
</evidence>
<feature type="transmembrane region" description="Helical" evidence="4">
    <location>
        <begin position="38"/>
        <end position="63"/>
    </location>
</feature>
<evidence type="ECO:0000313" key="7">
    <source>
        <dbReference type="Proteomes" id="UP000064243"/>
    </source>
</evidence>
<keyword evidence="4" id="KW-0472">Membrane</keyword>
<comment type="caution">
    <text evidence="6">The sequence shown here is derived from an EMBL/GenBank/DDBJ whole genome shotgun (WGS) entry which is preliminary data.</text>
</comment>
<dbReference type="CDD" id="cd07989">
    <property type="entry name" value="LPLAT_AGPAT-like"/>
    <property type="match status" value="1"/>
</dbReference>
<dbReference type="SUPFAM" id="SSF69593">
    <property type="entry name" value="Glycerol-3-phosphate (1)-acyltransferase"/>
    <property type="match status" value="1"/>
</dbReference>
<dbReference type="PATRIC" id="fig|36861.3.peg.2859"/>
<name>A0A106BIE8_THIDE</name>
<evidence type="ECO:0000256" key="4">
    <source>
        <dbReference type="SAM" id="Phobius"/>
    </source>
</evidence>
<dbReference type="GO" id="GO:0003841">
    <property type="term" value="F:1-acylglycerol-3-phosphate O-acyltransferase activity"/>
    <property type="evidence" value="ECO:0007669"/>
    <property type="project" value="TreeGrafter"/>
</dbReference>
<organism evidence="6 7">
    <name type="scientific">Thiobacillus denitrificans</name>
    <dbReference type="NCBI Taxonomy" id="36861"/>
    <lineage>
        <taxon>Bacteria</taxon>
        <taxon>Pseudomonadati</taxon>
        <taxon>Pseudomonadota</taxon>
        <taxon>Betaproteobacteria</taxon>
        <taxon>Nitrosomonadales</taxon>
        <taxon>Thiobacillaceae</taxon>
        <taxon>Thiobacillus</taxon>
    </lineage>
</organism>
<reference evidence="6 7" key="1">
    <citation type="journal article" date="2015" name="Appl. Environ. Microbiol.">
        <title>Aerobic and Anaerobic Thiosulfate Oxidation by a Cold-Adapted, Subglacial Chemoautotroph.</title>
        <authorList>
            <person name="Harrold Z.R."/>
            <person name="Skidmore M.L."/>
            <person name="Hamilton T.L."/>
            <person name="Desch L."/>
            <person name="Amada K."/>
            <person name="van Gelder W."/>
            <person name="Glover K."/>
            <person name="Roden E.E."/>
            <person name="Boyd E.S."/>
        </authorList>
    </citation>
    <scope>NUCLEOTIDE SEQUENCE [LARGE SCALE GENOMIC DNA]</scope>
    <source>
        <strain evidence="6 7">RG</strain>
    </source>
</reference>
<dbReference type="Proteomes" id="UP000064243">
    <property type="component" value="Unassembled WGS sequence"/>
</dbReference>
<dbReference type="PANTHER" id="PTHR10434:SF66">
    <property type="entry name" value="PHOSPHOLIPID_GLYCEROL ACYLTRANSFERASE DOMAIN-CONTAINING PROTEIN"/>
    <property type="match status" value="1"/>
</dbReference>
<comment type="pathway">
    <text evidence="1">Lipid metabolism.</text>
</comment>
<dbReference type="InterPro" id="IPR002123">
    <property type="entry name" value="Plipid/glycerol_acylTrfase"/>
</dbReference>
<dbReference type="EMBL" id="LDUG01000051">
    <property type="protein sequence ID" value="KVW93143.1"/>
    <property type="molecule type" value="Genomic_DNA"/>
</dbReference>
<keyword evidence="7" id="KW-1185">Reference proteome</keyword>
<keyword evidence="4" id="KW-0812">Transmembrane</keyword>